<name>A0ABZ0Z862_9CAUD</name>
<organism evidence="1 2">
    <name type="scientific">phage Lak_Megaphage_RVC_AP1_GC26</name>
    <dbReference type="NCBI Taxonomy" id="3109224"/>
    <lineage>
        <taxon>Viruses</taxon>
        <taxon>Duplodnaviria</taxon>
        <taxon>Heunggongvirae</taxon>
        <taxon>Uroviricota</taxon>
        <taxon>Caudoviricetes</taxon>
        <taxon>Caudoviricetes code 15 clade</taxon>
    </lineage>
</organism>
<dbReference type="Proteomes" id="UP001346559">
    <property type="component" value="Segment"/>
</dbReference>
<proteinExistence type="predicted"/>
<protein>
    <recommendedName>
        <fullName evidence="3">Virion structural protein</fullName>
    </recommendedName>
</protein>
<evidence type="ECO:0000313" key="1">
    <source>
        <dbReference type="EMBL" id="WQJ54223.1"/>
    </source>
</evidence>
<sequence length="546" mass="63577">MLQQIDNIIYNVVYHNMLSTDLFNEFSNIINELNDDNNTIVDIKNKAIKLNQFLRKCRITPLNIYLEPNNLINEKISQIIENNIFKNNIQLSQNDISNISYKTIIKYIIQNETTEIDKDKLYDIEPITDDEMTQFIDTFNNMISQKTLISILQFIFSNNFISYYNKLIDDKFSQLEIPINIYNTLVNKEVQDNINTQRYKDIYSTLLELLKKDDEQGYIAYFKQNISNIDIKEGIKDVFLKKQIDVDKDIFKTNKLTVSKFLENIQNLDVITNEQFTKWNTLLSETLVSINIKSEELKNNIEKIKESLKSDKVSVVIDENKTRTSILCKKIFELFYTTTSALKTLNGRDAKSGNKYTVGENIIKELQELFNTNLPDMDIKISNKDNSFFKSFNLLVSDDTINIFKFFKNLSNKINGSNIFNVYTIILNYISNNKPYPALSVFYTLMYYMDIIKVESILYYRDNDICLFEKKDTQNLIDKAYKYIKNKVGPDTTLTDFAISLYKSTNNQENVPEENKGTDVDGNTTLNATIAAVKRAEQLVIDVENS</sequence>
<accession>A0ABZ0Z862</accession>
<keyword evidence="2" id="KW-1185">Reference proteome</keyword>
<evidence type="ECO:0008006" key="3">
    <source>
        <dbReference type="Google" id="ProtNLM"/>
    </source>
</evidence>
<evidence type="ECO:0000313" key="2">
    <source>
        <dbReference type="Proteomes" id="UP001346559"/>
    </source>
</evidence>
<dbReference type="EMBL" id="OR769218">
    <property type="protein sequence ID" value="WQJ54223.1"/>
    <property type="molecule type" value="Genomic_DNA"/>
</dbReference>
<reference evidence="1 2" key="1">
    <citation type="submission" date="2023-11" db="EMBL/GenBank/DDBJ databases">
        <authorList>
            <person name="Cook R."/>
            <person name="Crisci M."/>
            <person name="Pye H."/>
            <person name="Adriaenssens E."/>
            <person name="Santini J."/>
        </authorList>
    </citation>
    <scope>NUCLEOTIDE SEQUENCE [LARGE SCALE GENOMIC DNA]</scope>
    <source>
        <strain evidence="1">Lak_Megaphage_RVC_AP1_GC26</strain>
    </source>
</reference>